<dbReference type="SUPFAM" id="SSF53822">
    <property type="entry name" value="Periplasmic binding protein-like I"/>
    <property type="match status" value="1"/>
</dbReference>
<protein>
    <submittedName>
        <fullName evidence="5">LacI family DNA-binding transcriptional regulator</fullName>
    </submittedName>
</protein>
<accession>A0ABP5T064</accession>
<evidence type="ECO:0000256" key="2">
    <source>
        <dbReference type="ARBA" id="ARBA00023125"/>
    </source>
</evidence>
<dbReference type="PROSITE" id="PS50932">
    <property type="entry name" value="HTH_LACI_2"/>
    <property type="match status" value="1"/>
</dbReference>
<dbReference type="Proteomes" id="UP001501444">
    <property type="component" value="Unassembled WGS sequence"/>
</dbReference>
<dbReference type="InterPro" id="IPR010982">
    <property type="entry name" value="Lambda_DNA-bd_dom_sf"/>
</dbReference>
<name>A0ABP5T064_9ACTN</name>
<evidence type="ECO:0000256" key="3">
    <source>
        <dbReference type="ARBA" id="ARBA00023163"/>
    </source>
</evidence>
<dbReference type="CDD" id="cd01392">
    <property type="entry name" value="HTH_LacI"/>
    <property type="match status" value="1"/>
</dbReference>
<keyword evidence="3" id="KW-0804">Transcription</keyword>
<dbReference type="InterPro" id="IPR028082">
    <property type="entry name" value="Peripla_BP_I"/>
</dbReference>
<dbReference type="EMBL" id="BAAARV010000022">
    <property type="protein sequence ID" value="GAA2342662.1"/>
    <property type="molecule type" value="Genomic_DNA"/>
</dbReference>
<dbReference type="InterPro" id="IPR000843">
    <property type="entry name" value="HTH_LacI"/>
</dbReference>
<dbReference type="PANTHER" id="PTHR30146">
    <property type="entry name" value="LACI-RELATED TRANSCRIPTIONAL REPRESSOR"/>
    <property type="match status" value="1"/>
</dbReference>
<dbReference type="PROSITE" id="PS00356">
    <property type="entry name" value="HTH_LACI_1"/>
    <property type="match status" value="1"/>
</dbReference>
<dbReference type="Gene3D" id="1.10.260.40">
    <property type="entry name" value="lambda repressor-like DNA-binding domains"/>
    <property type="match status" value="1"/>
</dbReference>
<keyword evidence="2 5" id="KW-0238">DNA-binding</keyword>
<dbReference type="RefSeq" id="WP_344612667.1">
    <property type="nucleotide sequence ID" value="NZ_BAAARV010000022.1"/>
</dbReference>
<organism evidence="5 6">
    <name type="scientific">Dactylosporangium salmoneum</name>
    <dbReference type="NCBI Taxonomy" id="53361"/>
    <lineage>
        <taxon>Bacteria</taxon>
        <taxon>Bacillati</taxon>
        <taxon>Actinomycetota</taxon>
        <taxon>Actinomycetes</taxon>
        <taxon>Micromonosporales</taxon>
        <taxon>Micromonosporaceae</taxon>
        <taxon>Dactylosporangium</taxon>
    </lineage>
</organism>
<dbReference type="InterPro" id="IPR046335">
    <property type="entry name" value="LacI/GalR-like_sensor"/>
</dbReference>
<evidence type="ECO:0000313" key="5">
    <source>
        <dbReference type="EMBL" id="GAA2342662.1"/>
    </source>
</evidence>
<comment type="caution">
    <text evidence="5">The sequence shown here is derived from an EMBL/GenBank/DDBJ whole genome shotgun (WGS) entry which is preliminary data.</text>
</comment>
<reference evidence="6" key="1">
    <citation type="journal article" date="2019" name="Int. J. Syst. Evol. Microbiol.">
        <title>The Global Catalogue of Microorganisms (GCM) 10K type strain sequencing project: providing services to taxonomists for standard genome sequencing and annotation.</title>
        <authorList>
            <consortium name="The Broad Institute Genomics Platform"/>
            <consortium name="The Broad Institute Genome Sequencing Center for Infectious Disease"/>
            <person name="Wu L."/>
            <person name="Ma J."/>
        </authorList>
    </citation>
    <scope>NUCLEOTIDE SEQUENCE [LARGE SCALE GENOMIC DNA]</scope>
    <source>
        <strain evidence="6">JCM 3272</strain>
    </source>
</reference>
<keyword evidence="1" id="KW-0805">Transcription regulation</keyword>
<dbReference type="Gene3D" id="3.40.50.2300">
    <property type="match status" value="2"/>
</dbReference>
<evidence type="ECO:0000313" key="6">
    <source>
        <dbReference type="Proteomes" id="UP001501444"/>
    </source>
</evidence>
<proteinExistence type="predicted"/>
<feature type="domain" description="HTH lacI-type" evidence="4">
    <location>
        <begin position="1"/>
        <end position="53"/>
    </location>
</feature>
<dbReference type="PANTHER" id="PTHR30146:SF138">
    <property type="entry name" value="TRANSCRIPTIONAL REGULATORY PROTEIN"/>
    <property type="match status" value="1"/>
</dbReference>
<evidence type="ECO:0000256" key="1">
    <source>
        <dbReference type="ARBA" id="ARBA00023015"/>
    </source>
</evidence>
<gene>
    <name evidence="5" type="ORF">GCM10010170_026970</name>
</gene>
<dbReference type="SUPFAM" id="SSF47413">
    <property type="entry name" value="lambda repressor-like DNA-binding domains"/>
    <property type="match status" value="1"/>
</dbReference>
<dbReference type="GO" id="GO:0003677">
    <property type="term" value="F:DNA binding"/>
    <property type="evidence" value="ECO:0007669"/>
    <property type="project" value="UniProtKB-KW"/>
</dbReference>
<sequence>MRDVAQTAGVSVSTVANVLNNPAVVAPATRERVEEAMASLGFVRSGPARQLRGLPSRLVGSVTLDQANPFYAELNRGIEDRLDEAGCLVLACSTDIEPEKELRILRLLEEQSPRGIIVTPTGENLAELAAVSRRGTPVVLLDATRGDLDLCAVGVDHEAGGRLAGDHLLGLGHRRIAFLSAARDVAPVRARLSGLRAAVSGAGAPPLLEVRMALGDLFSGTEEAVSALLALDDPPSAIVCLNDIAAVAVVRALERRGVRVPGDVSVMGYDDVPFAAHVQPALTTIRRPIRELGRVAADLLLAEGVPTHRHQELIFPPDLVVRATTAPPRDGS</sequence>
<dbReference type="Pfam" id="PF13377">
    <property type="entry name" value="Peripla_BP_3"/>
    <property type="match status" value="1"/>
</dbReference>
<dbReference type="Pfam" id="PF00356">
    <property type="entry name" value="LacI"/>
    <property type="match status" value="1"/>
</dbReference>
<dbReference type="SMART" id="SM00354">
    <property type="entry name" value="HTH_LACI"/>
    <property type="match status" value="1"/>
</dbReference>
<evidence type="ECO:0000259" key="4">
    <source>
        <dbReference type="PROSITE" id="PS50932"/>
    </source>
</evidence>
<keyword evidence="6" id="KW-1185">Reference proteome</keyword>